<dbReference type="eggNOG" id="COG0491">
    <property type="taxonomic scope" value="Bacteria"/>
</dbReference>
<dbReference type="GO" id="GO:0070813">
    <property type="term" value="P:hydrogen sulfide metabolic process"/>
    <property type="evidence" value="ECO:0007669"/>
    <property type="project" value="TreeGrafter"/>
</dbReference>
<evidence type="ECO:0000259" key="2">
    <source>
        <dbReference type="SMART" id="SM00849"/>
    </source>
</evidence>
<sequence>MNLIVRPFFDRATYTLSYVTHAEGDSRCAIIDPVLDYDSAAGRVSTDSAQNIVRYVKESGLQVEWILETHAHADHLSAAQWLKRELGGKVAIGEHIREVQSAFGRIFDLGTEFAVDGSQFDHLFRDGETFHIGTTPAQVMYTPGHTPACVSYVVADAVFIGDTLFMPDYGAARADFPGGDATELYRSIRRILSLPPQTRFFVCHDYLPNGRELRYESTVAEQRRENVLCHDGVSEQGFVQQRKDRDAKLGAPALMLPSLQVNIRGGKLPEAADNGVRYLKIPLNQIS</sequence>
<dbReference type="Pfam" id="PF00753">
    <property type="entry name" value="Lactamase_B"/>
    <property type="match status" value="1"/>
</dbReference>
<evidence type="ECO:0000256" key="1">
    <source>
        <dbReference type="ARBA" id="ARBA00022723"/>
    </source>
</evidence>
<keyword evidence="4" id="KW-1185">Reference proteome</keyword>
<dbReference type="InterPro" id="IPR044528">
    <property type="entry name" value="POD-like_MBL-fold"/>
</dbReference>
<dbReference type="CDD" id="cd07724">
    <property type="entry name" value="POD-like_MBL-fold"/>
    <property type="match status" value="1"/>
</dbReference>
<evidence type="ECO:0000313" key="4">
    <source>
        <dbReference type="Proteomes" id="UP000000238"/>
    </source>
</evidence>
<dbReference type="GO" id="GO:0006749">
    <property type="term" value="P:glutathione metabolic process"/>
    <property type="evidence" value="ECO:0007669"/>
    <property type="project" value="InterPro"/>
</dbReference>
<dbReference type="HOGENOM" id="CLU_030571_6_1_6"/>
<proteinExistence type="predicted"/>
<dbReference type="Proteomes" id="UP000000238">
    <property type="component" value="Chromosome"/>
</dbReference>
<dbReference type="GO" id="GO:0050313">
    <property type="term" value="F:sulfur dioxygenase activity"/>
    <property type="evidence" value="ECO:0007669"/>
    <property type="project" value="InterPro"/>
</dbReference>
<dbReference type="EMBL" id="CP000155">
    <property type="protein sequence ID" value="ABC30883.1"/>
    <property type="molecule type" value="Genomic_DNA"/>
</dbReference>
<dbReference type="KEGG" id="hch:HCH_04176"/>
<dbReference type="SMART" id="SM00849">
    <property type="entry name" value="Lactamase_B"/>
    <property type="match status" value="1"/>
</dbReference>
<name>Q2SEP1_HAHCH</name>
<dbReference type="GO" id="GO:0046872">
    <property type="term" value="F:metal ion binding"/>
    <property type="evidence" value="ECO:0007669"/>
    <property type="project" value="UniProtKB-KW"/>
</dbReference>
<dbReference type="Gene3D" id="3.60.15.10">
    <property type="entry name" value="Ribonuclease Z/Hydroxyacylglutathione hydrolase-like"/>
    <property type="match status" value="1"/>
</dbReference>
<dbReference type="InterPro" id="IPR051682">
    <property type="entry name" value="Mito_Persulfide_Diox"/>
</dbReference>
<feature type="domain" description="Metallo-beta-lactamase" evidence="2">
    <location>
        <begin position="16"/>
        <end position="204"/>
    </location>
</feature>
<keyword evidence="1" id="KW-0479">Metal-binding</keyword>
<dbReference type="SUPFAM" id="SSF56281">
    <property type="entry name" value="Metallo-hydrolase/oxidoreductase"/>
    <property type="match status" value="1"/>
</dbReference>
<dbReference type="GO" id="GO:0016787">
    <property type="term" value="F:hydrolase activity"/>
    <property type="evidence" value="ECO:0007669"/>
    <property type="project" value="UniProtKB-KW"/>
</dbReference>
<dbReference type="InterPro" id="IPR036866">
    <property type="entry name" value="RibonucZ/Hydroxyglut_hydro"/>
</dbReference>
<dbReference type="AlphaFoldDB" id="Q2SEP1"/>
<reference evidence="3 4" key="1">
    <citation type="journal article" date="2005" name="Nucleic Acids Res.">
        <title>Genomic blueprint of Hahella chejuensis, a marine microbe producing an algicidal agent.</title>
        <authorList>
            <person name="Jeong H."/>
            <person name="Yim J.H."/>
            <person name="Lee C."/>
            <person name="Choi S.-H."/>
            <person name="Park Y.K."/>
            <person name="Yoon S.H."/>
            <person name="Hur C.-G."/>
            <person name="Kang H.-Y."/>
            <person name="Kim D."/>
            <person name="Lee H.H."/>
            <person name="Park K.H."/>
            <person name="Park S.-H."/>
            <person name="Park H.-S."/>
            <person name="Lee H.K."/>
            <person name="Oh T.K."/>
            <person name="Kim J.F."/>
        </authorList>
    </citation>
    <scope>NUCLEOTIDE SEQUENCE [LARGE SCALE GENOMIC DNA]</scope>
    <source>
        <strain evidence="3 4">KCTC 2396</strain>
    </source>
</reference>
<dbReference type="RefSeq" id="WP_011397950.1">
    <property type="nucleotide sequence ID" value="NC_007645.1"/>
</dbReference>
<keyword evidence="3" id="KW-0378">Hydrolase</keyword>
<dbReference type="InterPro" id="IPR001279">
    <property type="entry name" value="Metallo-B-lactamas"/>
</dbReference>
<dbReference type="OrthoDB" id="9784009at2"/>
<gene>
    <name evidence="3" type="ordered locus">HCH_04176</name>
</gene>
<evidence type="ECO:0000313" key="3">
    <source>
        <dbReference type="EMBL" id="ABC30883.1"/>
    </source>
</evidence>
<dbReference type="STRING" id="349521.HCH_04176"/>
<dbReference type="PANTHER" id="PTHR43084">
    <property type="entry name" value="PERSULFIDE DIOXYGENASE ETHE1"/>
    <property type="match status" value="1"/>
</dbReference>
<organism evidence="3 4">
    <name type="scientific">Hahella chejuensis (strain KCTC 2396)</name>
    <dbReference type="NCBI Taxonomy" id="349521"/>
    <lineage>
        <taxon>Bacteria</taxon>
        <taxon>Pseudomonadati</taxon>
        <taxon>Pseudomonadota</taxon>
        <taxon>Gammaproteobacteria</taxon>
        <taxon>Oceanospirillales</taxon>
        <taxon>Hahellaceae</taxon>
        <taxon>Hahella</taxon>
    </lineage>
</organism>
<accession>Q2SEP1</accession>
<protein>
    <submittedName>
        <fullName evidence="3">Zn-dependent Hydrolase, including glyoxylases</fullName>
    </submittedName>
</protein>
<dbReference type="PANTHER" id="PTHR43084:SF1">
    <property type="entry name" value="PERSULFIDE DIOXYGENASE ETHE1, MITOCHONDRIAL"/>
    <property type="match status" value="1"/>
</dbReference>